<accession>A0A8C2TTZ7</accession>
<dbReference type="GeneTree" id="ENSGT01030000237246"/>
<dbReference type="PANTHER" id="PTHR31493:SF1">
    <property type="entry name" value="PROTEIN C19ORF12"/>
    <property type="match status" value="1"/>
</dbReference>
<dbReference type="AlphaFoldDB" id="A0A8C2TTZ7"/>
<dbReference type="InterPro" id="IPR033369">
    <property type="entry name" value="C19orf12"/>
</dbReference>
<evidence type="ECO:0000256" key="1">
    <source>
        <dbReference type="ARBA" id="ARBA00029457"/>
    </source>
</evidence>
<dbReference type="Pfam" id="PF20721">
    <property type="entry name" value="C19orf12"/>
    <property type="match status" value="1"/>
</dbReference>
<evidence type="ECO:0000313" key="3">
    <source>
        <dbReference type="Proteomes" id="UP000694412"/>
    </source>
</evidence>
<keyword evidence="3" id="KW-1185">Reference proteome</keyword>
<name>A0A8C2TTZ7_COTJA</name>
<sequence>MPIHMDQMMQLLCHVSWQKGMKTAVKRSSRGGLLMVTTALLGGLVGGTPGLALGKCICFRHKKAVARLLSTDL</sequence>
<protein>
    <submittedName>
        <fullName evidence="2">Uncharacterized protein</fullName>
    </submittedName>
</protein>
<organism evidence="2 3">
    <name type="scientific">Coturnix japonica</name>
    <name type="common">Japanese quail</name>
    <name type="synonym">Coturnix coturnix japonica</name>
    <dbReference type="NCBI Taxonomy" id="93934"/>
    <lineage>
        <taxon>Eukaryota</taxon>
        <taxon>Metazoa</taxon>
        <taxon>Chordata</taxon>
        <taxon>Craniata</taxon>
        <taxon>Vertebrata</taxon>
        <taxon>Euteleostomi</taxon>
        <taxon>Archelosauria</taxon>
        <taxon>Archosauria</taxon>
        <taxon>Dinosauria</taxon>
        <taxon>Saurischia</taxon>
        <taxon>Theropoda</taxon>
        <taxon>Coelurosauria</taxon>
        <taxon>Aves</taxon>
        <taxon>Neognathae</taxon>
        <taxon>Galloanserae</taxon>
        <taxon>Galliformes</taxon>
        <taxon>Phasianidae</taxon>
        <taxon>Perdicinae</taxon>
        <taxon>Coturnix</taxon>
    </lineage>
</organism>
<evidence type="ECO:0000313" key="2">
    <source>
        <dbReference type="Ensembl" id="ENSCJPP00005017660.1"/>
    </source>
</evidence>
<reference evidence="2" key="3">
    <citation type="submission" date="2025-09" db="UniProtKB">
        <authorList>
            <consortium name="Ensembl"/>
        </authorList>
    </citation>
    <scope>IDENTIFICATION</scope>
</reference>
<dbReference type="Proteomes" id="UP000694412">
    <property type="component" value="Chromosome 11"/>
</dbReference>
<proteinExistence type="inferred from homology"/>
<dbReference type="Ensembl" id="ENSCJPT00005024597.1">
    <property type="protein sequence ID" value="ENSCJPP00005017660.1"/>
    <property type="gene ID" value="ENSCJPG00005014390.1"/>
</dbReference>
<reference evidence="2" key="2">
    <citation type="submission" date="2025-08" db="UniProtKB">
        <authorList>
            <consortium name="Ensembl"/>
        </authorList>
    </citation>
    <scope>IDENTIFICATION</scope>
</reference>
<reference evidence="2" key="1">
    <citation type="submission" date="2015-11" db="EMBL/GenBank/DDBJ databases">
        <authorList>
            <consortium name="International Coturnix japonica Genome Analysis Consortium"/>
            <person name="Warren W."/>
            <person name="Burt D.W."/>
            <person name="Antin P.B."/>
            <person name="Lanford R."/>
            <person name="Gros J."/>
            <person name="Wilson R.K."/>
        </authorList>
    </citation>
    <scope>NUCLEOTIDE SEQUENCE [LARGE SCALE GENOMIC DNA]</scope>
</reference>
<comment type="similarity">
    <text evidence="1">Belongs to the C19orf12 family.</text>
</comment>
<dbReference type="PANTHER" id="PTHR31493">
    <property type="entry name" value="NAZO FAMILY MEMBER"/>
    <property type="match status" value="1"/>
</dbReference>